<dbReference type="InterPro" id="IPR009718">
    <property type="entry name" value="Rex_DNA-bd_C_dom"/>
</dbReference>
<evidence type="ECO:0000256" key="5">
    <source>
        <dbReference type="ARBA" id="ARBA00023125"/>
    </source>
</evidence>
<keyword evidence="4" id="KW-0520">NAD</keyword>
<accession>A0A382BLI1</accession>
<dbReference type="GO" id="GO:0003677">
    <property type="term" value="F:DNA binding"/>
    <property type="evidence" value="ECO:0007669"/>
    <property type="project" value="UniProtKB-KW"/>
</dbReference>
<evidence type="ECO:0000256" key="6">
    <source>
        <dbReference type="ARBA" id="ARBA00023163"/>
    </source>
</evidence>
<protein>
    <recommendedName>
        <fullName evidence="7">CoA-binding domain-containing protein</fullName>
    </recommendedName>
</protein>
<keyword evidence="1" id="KW-0963">Cytoplasm</keyword>
<dbReference type="NCBIfam" id="NF003995">
    <property type="entry name" value="PRK05472.2-4"/>
    <property type="match status" value="1"/>
</dbReference>
<proteinExistence type="inferred from homology"/>
<dbReference type="NCBIfam" id="NF003993">
    <property type="entry name" value="PRK05472.2-2"/>
    <property type="match status" value="1"/>
</dbReference>
<sequence length="220" mass="24108">MDLEPGSQNQRRTDVPEVVVARLPQYVRILTRLLQEGAEVVSSQQLGEKLQVTPAQIRKDLSYFGRFGKQGRGYSVYHLLERLKLILGINSFWNVAVVGVGRLGRAILSYPGFTPDGFNIVAAFDANPDVVGETIAGLTVKALDQMDDEVSSKKISIAIVAVPTEHTQGVVDRLVACGVRGVLNYAPISPQVRAGVRVRNIDPVLSLQSMTYYLTDNQVD</sequence>
<dbReference type="GO" id="GO:0051775">
    <property type="term" value="P:response to redox state"/>
    <property type="evidence" value="ECO:0007669"/>
    <property type="project" value="InterPro"/>
</dbReference>
<dbReference type="InterPro" id="IPR058236">
    <property type="entry name" value="Rex_actinobacterial-type"/>
</dbReference>
<dbReference type="SUPFAM" id="SSF46785">
    <property type="entry name" value="Winged helix' DNA-binding domain"/>
    <property type="match status" value="1"/>
</dbReference>
<dbReference type="AlphaFoldDB" id="A0A382BLI1"/>
<dbReference type="NCBIfam" id="NF003989">
    <property type="entry name" value="PRK05472.1-3"/>
    <property type="match status" value="1"/>
</dbReference>
<organism evidence="8">
    <name type="scientific">marine metagenome</name>
    <dbReference type="NCBI Taxonomy" id="408172"/>
    <lineage>
        <taxon>unclassified sequences</taxon>
        <taxon>metagenomes</taxon>
        <taxon>ecological metagenomes</taxon>
    </lineage>
</organism>
<dbReference type="PANTHER" id="PTHR35786">
    <property type="entry name" value="REDOX-SENSING TRANSCRIPTIONAL REPRESSOR REX"/>
    <property type="match status" value="1"/>
</dbReference>
<evidence type="ECO:0000256" key="2">
    <source>
        <dbReference type="ARBA" id="ARBA00022491"/>
    </source>
</evidence>
<dbReference type="InterPro" id="IPR036390">
    <property type="entry name" value="WH_DNA-bd_sf"/>
</dbReference>
<dbReference type="Gene3D" id="3.40.50.720">
    <property type="entry name" value="NAD(P)-binding Rossmann-like Domain"/>
    <property type="match status" value="1"/>
</dbReference>
<dbReference type="SMART" id="SM00881">
    <property type="entry name" value="CoA_binding"/>
    <property type="match status" value="1"/>
</dbReference>
<reference evidence="8" key="1">
    <citation type="submission" date="2018-05" db="EMBL/GenBank/DDBJ databases">
        <authorList>
            <person name="Lanie J.A."/>
            <person name="Ng W.-L."/>
            <person name="Kazmierczak K.M."/>
            <person name="Andrzejewski T.M."/>
            <person name="Davidsen T.M."/>
            <person name="Wayne K.J."/>
            <person name="Tettelin H."/>
            <person name="Glass J.I."/>
            <person name="Rusch D."/>
            <person name="Podicherti R."/>
            <person name="Tsui H.-C.T."/>
            <person name="Winkler M.E."/>
        </authorList>
    </citation>
    <scope>NUCLEOTIDE SEQUENCE</scope>
</reference>
<dbReference type="Pfam" id="PF06971">
    <property type="entry name" value="Put_DNA-bind_N"/>
    <property type="match status" value="1"/>
</dbReference>
<evidence type="ECO:0000313" key="8">
    <source>
        <dbReference type="EMBL" id="SVB14162.1"/>
    </source>
</evidence>
<dbReference type="SUPFAM" id="SSF51735">
    <property type="entry name" value="NAD(P)-binding Rossmann-fold domains"/>
    <property type="match status" value="1"/>
</dbReference>
<dbReference type="NCBIfam" id="NF003994">
    <property type="entry name" value="PRK05472.2-3"/>
    <property type="match status" value="1"/>
</dbReference>
<keyword evidence="2" id="KW-0678">Repressor</keyword>
<evidence type="ECO:0000256" key="1">
    <source>
        <dbReference type="ARBA" id="ARBA00022490"/>
    </source>
</evidence>
<feature type="domain" description="CoA-binding" evidence="7">
    <location>
        <begin position="88"/>
        <end position="189"/>
    </location>
</feature>
<dbReference type="InterPro" id="IPR003781">
    <property type="entry name" value="CoA-bd"/>
</dbReference>
<keyword evidence="6" id="KW-0804">Transcription</keyword>
<evidence type="ECO:0000259" key="7">
    <source>
        <dbReference type="SMART" id="SM00881"/>
    </source>
</evidence>
<dbReference type="HAMAP" id="MF_01131">
    <property type="entry name" value="Rex"/>
    <property type="match status" value="1"/>
</dbReference>
<dbReference type="Gene3D" id="1.10.10.10">
    <property type="entry name" value="Winged helix-like DNA-binding domain superfamily/Winged helix DNA-binding domain"/>
    <property type="match status" value="1"/>
</dbReference>
<gene>
    <name evidence="8" type="ORF">METZ01_LOCUS167016</name>
</gene>
<keyword evidence="3" id="KW-0805">Transcription regulation</keyword>
<name>A0A382BLI1_9ZZZZ</name>
<evidence type="ECO:0000256" key="4">
    <source>
        <dbReference type="ARBA" id="ARBA00023027"/>
    </source>
</evidence>
<dbReference type="PANTHER" id="PTHR35786:SF1">
    <property type="entry name" value="REDOX-SENSING TRANSCRIPTIONAL REPRESSOR REX 1"/>
    <property type="match status" value="1"/>
</dbReference>
<dbReference type="EMBL" id="UINC01030188">
    <property type="protein sequence ID" value="SVB14162.1"/>
    <property type="molecule type" value="Genomic_DNA"/>
</dbReference>
<dbReference type="NCBIfam" id="NF003996">
    <property type="entry name" value="PRK05472.2-5"/>
    <property type="match status" value="1"/>
</dbReference>
<dbReference type="InterPro" id="IPR036291">
    <property type="entry name" value="NAD(P)-bd_dom_sf"/>
</dbReference>
<dbReference type="InterPro" id="IPR022876">
    <property type="entry name" value="Tscrpt_rep_Rex"/>
</dbReference>
<dbReference type="GO" id="GO:0045892">
    <property type="term" value="P:negative regulation of DNA-templated transcription"/>
    <property type="evidence" value="ECO:0007669"/>
    <property type="project" value="InterPro"/>
</dbReference>
<dbReference type="InterPro" id="IPR036388">
    <property type="entry name" value="WH-like_DNA-bd_sf"/>
</dbReference>
<evidence type="ECO:0000256" key="3">
    <source>
        <dbReference type="ARBA" id="ARBA00023015"/>
    </source>
</evidence>
<keyword evidence="5" id="KW-0238">DNA-binding</keyword>
<dbReference type="Pfam" id="PF02629">
    <property type="entry name" value="CoA_binding"/>
    <property type="match status" value="1"/>
</dbReference>